<protein>
    <submittedName>
        <fullName evidence="1">Uncharacterized protein</fullName>
    </submittedName>
</protein>
<evidence type="ECO:0000313" key="2">
    <source>
        <dbReference type="Proteomes" id="UP000799302"/>
    </source>
</evidence>
<accession>A0A6A6UMN2</accession>
<organism evidence="1 2">
    <name type="scientific">Microthyrium microscopicum</name>
    <dbReference type="NCBI Taxonomy" id="703497"/>
    <lineage>
        <taxon>Eukaryota</taxon>
        <taxon>Fungi</taxon>
        <taxon>Dikarya</taxon>
        <taxon>Ascomycota</taxon>
        <taxon>Pezizomycotina</taxon>
        <taxon>Dothideomycetes</taxon>
        <taxon>Dothideomycetes incertae sedis</taxon>
        <taxon>Microthyriales</taxon>
        <taxon>Microthyriaceae</taxon>
        <taxon>Microthyrium</taxon>
    </lineage>
</organism>
<gene>
    <name evidence="1" type="ORF">BT63DRAFT_159365</name>
</gene>
<keyword evidence="2" id="KW-1185">Reference proteome</keyword>
<dbReference type="Proteomes" id="UP000799302">
    <property type="component" value="Unassembled WGS sequence"/>
</dbReference>
<reference evidence="1" key="1">
    <citation type="journal article" date="2020" name="Stud. Mycol.">
        <title>101 Dothideomycetes genomes: a test case for predicting lifestyles and emergence of pathogens.</title>
        <authorList>
            <person name="Haridas S."/>
            <person name="Albert R."/>
            <person name="Binder M."/>
            <person name="Bloem J."/>
            <person name="Labutti K."/>
            <person name="Salamov A."/>
            <person name="Andreopoulos B."/>
            <person name="Baker S."/>
            <person name="Barry K."/>
            <person name="Bills G."/>
            <person name="Bluhm B."/>
            <person name="Cannon C."/>
            <person name="Castanera R."/>
            <person name="Culley D."/>
            <person name="Daum C."/>
            <person name="Ezra D."/>
            <person name="Gonzalez J."/>
            <person name="Henrissat B."/>
            <person name="Kuo A."/>
            <person name="Liang C."/>
            <person name="Lipzen A."/>
            <person name="Lutzoni F."/>
            <person name="Magnuson J."/>
            <person name="Mondo S."/>
            <person name="Nolan M."/>
            <person name="Ohm R."/>
            <person name="Pangilinan J."/>
            <person name="Park H.-J."/>
            <person name="Ramirez L."/>
            <person name="Alfaro M."/>
            <person name="Sun H."/>
            <person name="Tritt A."/>
            <person name="Yoshinaga Y."/>
            <person name="Zwiers L.-H."/>
            <person name="Turgeon B."/>
            <person name="Goodwin S."/>
            <person name="Spatafora J."/>
            <person name="Crous P."/>
            <person name="Grigoriev I."/>
        </authorList>
    </citation>
    <scope>NUCLEOTIDE SEQUENCE</scope>
    <source>
        <strain evidence="1">CBS 115976</strain>
    </source>
</reference>
<dbReference type="AlphaFoldDB" id="A0A6A6UMN2"/>
<dbReference type="EMBL" id="MU004231">
    <property type="protein sequence ID" value="KAF2673535.1"/>
    <property type="molecule type" value="Genomic_DNA"/>
</dbReference>
<evidence type="ECO:0000313" key="1">
    <source>
        <dbReference type="EMBL" id="KAF2673535.1"/>
    </source>
</evidence>
<proteinExistence type="predicted"/>
<name>A0A6A6UMN2_9PEZI</name>
<sequence>MIVKHEKVPGIFTLKACHHPHCCSSYFVTLTWLLTVATSADFCRSPTCRLDLETVILPTAIIHYPDTRALPTSTICLCKSIKPDALISLCVKHRSVRYQSKSVGCWLVQYIVSLNFVVKSTCGICCAMLDNATTSSCFVLVHQLH</sequence>